<keyword evidence="9" id="KW-0325">Glycoprotein</keyword>
<dbReference type="RefSeq" id="XP_025705598.1">
    <property type="nucleotide sequence ID" value="XM_025849813.1"/>
</dbReference>
<evidence type="ECO:0000256" key="3">
    <source>
        <dbReference type="ARBA" id="ARBA00022729"/>
    </source>
</evidence>
<evidence type="ECO:0000256" key="2">
    <source>
        <dbReference type="ARBA" id="ARBA00022692"/>
    </source>
</evidence>
<comment type="subcellular location">
    <subcellularLocation>
        <location evidence="1">Membrane</location>
        <topology evidence="1">Single-pass type I membrane protein</topology>
    </subcellularLocation>
</comment>
<reference evidence="16" key="2">
    <citation type="submission" date="2025-08" db="UniProtKB">
        <authorList>
            <consortium name="RefSeq"/>
        </authorList>
    </citation>
    <scope>IDENTIFICATION</scope>
    <source>
        <tissue evidence="16">Blood</tissue>
    </source>
</reference>
<dbReference type="GO" id="GO:0030246">
    <property type="term" value="F:carbohydrate binding"/>
    <property type="evidence" value="ECO:0007669"/>
    <property type="project" value="UniProtKB-KW"/>
</dbReference>
<dbReference type="AlphaFoldDB" id="A0A3Q7MFE8"/>
<dbReference type="InterPro" id="IPR007110">
    <property type="entry name" value="Ig-like_dom"/>
</dbReference>
<dbReference type="Pfam" id="PF13927">
    <property type="entry name" value="Ig_3"/>
    <property type="match status" value="1"/>
</dbReference>
<dbReference type="SMART" id="SM00408">
    <property type="entry name" value="IGc2"/>
    <property type="match status" value="2"/>
</dbReference>
<dbReference type="InterPro" id="IPR036179">
    <property type="entry name" value="Ig-like_dom_sf"/>
</dbReference>
<dbReference type="InterPro" id="IPR013106">
    <property type="entry name" value="Ig_V-set"/>
</dbReference>
<evidence type="ECO:0000256" key="10">
    <source>
        <dbReference type="ARBA" id="ARBA00023319"/>
    </source>
</evidence>
<dbReference type="InterPro" id="IPR003598">
    <property type="entry name" value="Ig_sub2"/>
</dbReference>
<evidence type="ECO:0000256" key="6">
    <source>
        <dbReference type="ARBA" id="ARBA00022989"/>
    </source>
</evidence>
<dbReference type="Gene3D" id="2.60.40.10">
    <property type="entry name" value="Immunoglobulins"/>
    <property type="match status" value="5"/>
</dbReference>
<keyword evidence="15" id="KW-1185">Reference proteome</keyword>
<dbReference type="SMART" id="SM00409">
    <property type="entry name" value="IG"/>
    <property type="match status" value="4"/>
</dbReference>
<keyword evidence="4" id="KW-0430">Lectin</keyword>
<dbReference type="PROSITE" id="PS50835">
    <property type="entry name" value="IG_LIKE"/>
    <property type="match status" value="3"/>
</dbReference>
<dbReference type="GO" id="GO:0005886">
    <property type="term" value="C:plasma membrane"/>
    <property type="evidence" value="ECO:0007669"/>
    <property type="project" value="TreeGrafter"/>
</dbReference>
<feature type="domain" description="Ig-like" evidence="14">
    <location>
        <begin position="295"/>
        <end position="394"/>
    </location>
</feature>
<evidence type="ECO:0000256" key="13">
    <source>
        <dbReference type="SAM" id="Phobius"/>
    </source>
</evidence>
<dbReference type="SUPFAM" id="SSF48726">
    <property type="entry name" value="Immunoglobulin"/>
    <property type="match status" value="5"/>
</dbReference>
<proteinExistence type="inferred from homology"/>
<feature type="domain" description="Ig-like" evidence="14">
    <location>
        <begin position="203"/>
        <end position="288"/>
    </location>
</feature>
<sequence length="745" mass="81523">MVGSGEDRKCHVGLRIRSTFHTSGAWDSAFSAGCFLSALPIARPSVWGQVQVPPGAKMLLLMLLALLWGGSPAQDLGFSLQVQRVVMVQEGLCVRVPCTLSYPPIGWMEDTPALGYWFLAGTDSSVGRPVATNDQNRAVRTVPQDRFQLVGDPQKWSCSLLIKEAQMEDSAPYFFRVERGRHVQYNFLKNQFYLQVTALTQQPDVYAPEILEPGHQVTLICVFNWTFEECPAPTFSWLGAAVSAPGPRPTSSSFSVLTLTPRPQDHGTHLTCRVDFSRKGLSTERTIRLNVAYAPKDLVISVSWANTSALEPPAHSPHLEAEKGQFLRLHCAADSQPPATLSWALEDRVLLKSHPQGSGPLELVLPGVKPADSGCYTCRAENRLGSQSRTLDLSVQYAPENLRVMTLHANRTVLENLRNGTSLPVLEGQSLRLLCVTHSNPPARLSWVLGGQTLSPFQLADPGILELPQIQMEHEGDLTCQAQNPLGSQHVSLRLSVVYPPRLLSPSCSWEGEGLHCSCSSRAQPAPTLRWRLGEGLLEGNHSNASWTITSSSAGPWANSSLSLSGPLGSGLRLSCEAQNAHGKQSAALLLLPDKGLISKAFANGTFLGIGIMTLLFLCLLLVVKTLKEKQTQAGTPPRPRATRRSTILDYINVFPNPGPLAQNRKATPSSPSQAPPPGAHSLEFKKNQKELHVAHTCPRPKSFTQASESENNQEELHYATLHFSGLRPWEPKDTYSEYADIKFH</sequence>
<keyword evidence="10" id="KW-0393">Immunoglobulin domain</keyword>
<dbReference type="GO" id="GO:0033691">
    <property type="term" value="F:sialic acid binding"/>
    <property type="evidence" value="ECO:0007669"/>
    <property type="project" value="TreeGrafter"/>
</dbReference>
<protein>
    <submittedName>
        <fullName evidence="16">Sialic acid-binding Ig-like lectin 10</fullName>
    </submittedName>
</protein>
<dbReference type="GO" id="GO:0007155">
    <property type="term" value="P:cell adhesion"/>
    <property type="evidence" value="ECO:0007669"/>
    <property type="project" value="UniProtKB-KW"/>
</dbReference>
<dbReference type="InParanoid" id="A0A3Q7MFE8"/>
<dbReference type="PANTHER" id="PTHR12035:SF115">
    <property type="entry name" value="SIALIC ACID-BINDING IG-LIKE LECTIN 10"/>
    <property type="match status" value="1"/>
</dbReference>
<evidence type="ECO:0000259" key="14">
    <source>
        <dbReference type="PROSITE" id="PS50835"/>
    </source>
</evidence>
<evidence type="ECO:0000256" key="9">
    <source>
        <dbReference type="ARBA" id="ARBA00023180"/>
    </source>
</evidence>
<reference key="1">
    <citation type="submission" date="2019-01" db="UniProtKB">
        <authorList>
            <consortium name="RefSeq"/>
        </authorList>
    </citation>
    <scope>IDENTIFICATION</scope>
</reference>
<evidence type="ECO:0000256" key="12">
    <source>
        <dbReference type="SAM" id="MobiDB-lite"/>
    </source>
</evidence>
<evidence type="ECO:0000313" key="16">
    <source>
        <dbReference type="RefSeq" id="XP_025705598.1"/>
    </source>
</evidence>
<evidence type="ECO:0000256" key="11">
    <source>
        <dbReference type="ARBA" id="ARBA00038361"/>
    </source>
</evidence>
<keyword evidence="2 13" id="KW-0812">Transmembrane</keyword>
<evidence type="ECO:0000256" key="7">
    <source>
        <dbReference type="ARBA" id="ARBA00023136"/>
    </source>
</evidence>
<dbReference type="InterPro" id="IPR013783">
    <property type="entry name" value="Ig-like_fold"/>
</dbReference>
<name>A0A3Q7MFE8_CALUR</name>
<dbReference type="InterPro" id="IPR013098">
    <property type="entry name" value="Ig_I-set"/>
</dbReference>
<evidence type="ECO:0000256" key="8">
    <source>
        <dbReference type="ARBA" id="ARBA00023157"/>
    </source>
</evidence>
<keyword evidence="5" id="KW-0130">Cell adhesion</keyword>
<dbReference type="InterPro" id="IPR051036">
    <property type="entry name" value="SIGLEC"/>
</dbReference>
<dbReference type="Proteomes" id="UP000286641">
    <property type="component" value="Unplaced"/>
</dbReference>
<dbReference type="InterPro" id="IPR003599">
    <property type="entry name" value="Ig_sub"/>
</dbReference>
<keyword evidence="8" id="KW-1015">Disulfide bond</keyword>
<evidence type="ECO:0000256" key="4">
    <source>
        <dbReference type="ARBA" id="ARBA00022734"/>
    </source>
</evidence>
<keyword evidence="3" id="KW-0732">Signal</keyword>
<dbReference type="FunFam" id="2.60.40.10:FF:000829">
    <property type="entry name" value="Sialic acid-binding Ig-like lectin 8"/>
    <property type="match status" value="1"/>
</dbReference>
<keyword evidence="6 13" id="KW-1133">Transmembrane helix</keyword>
<comment type="similarity">
    <text evidence="11">Belongs to the immunoglobulin superfamily. SIGLEC (sialic acid binding Ig-like lectin) family.</text>
</comment>
<evidence type="ECO:0000256" key="1">
    <source>
        <dbReference type="ARBA" id="ARBA00004479"/>
    </source>
</evidence>
<feature type="region of interest" description="Disordered" evidence="12">
    <location>
        <begin position="660"/>
        <end position="682"/>
    </location>
</feature>
<feature type="domain" description="Ig-like" evidence="14">
    <location>
        <begin position="399"/>
        <end position="496"/>
    </location>
</feature>
<evidence type="ECO:0000313" key="15">
    <source>
        <dbReference type="Proteomes" id="UP000286641"/>
    </source>
</evidence>
<dbReference type="Pfam" id="PF07686">
    <property type="entry name" value="V-set"/>
    <property type="match status" value="1"/>
</dbReference>
<evidence type="ECO:0000256" key="5">
    <source>
        <dbReference type="ARBA" id="ARBA00022889"/>
    </source>
</evidence>
<accession>A0A3Q7MFE8</accession>
<organism evidence="15 16">
    <name type="scientific">Callorhinus ursinus</name>
    <name type="common">Northern fur seal</name>
    <dbReference type="NCBI Taxonomy" id="34884"/>
    <lineage>
        <taxon>Eukaryota</taxon>
        <taxon>Metazoa</taxon>
        <taxon>Chordata</taxon>
        <taxon>Craniata</taxon>
        <taxon>Vertebrata</taxon>
        <taxon>Euteleostomi</taxon>
        <taxon>Mammalia</taxon>
        <taxon>Eutheria</taxon>
        <taxon>Laurasiatheria</taxon>
        <taxon>Carnivora</taxon>
        <taxon>Caniformia</taxon>
        <taxon>Pinnipedia</taxon>
        <taxon>Otariidae</taxon>
        <taxon>Callorhinus</taxon>
    </lineage>
</organism>
<keyword evidence="7 13" id="KW-0472">Membrane</keyword>
<dbReference type="Pfam" id="PF07679">
    <property type="entry name" value="I-set"/>
    <property type="match status" value="1"/>
</dbReference>
<gene>
    <name evidence="16" type="primary">SIGLEC10</name>
</gene>
<feature type="transmembrane region" description="Helical" evidence="13">
    <location>
        <begin position="601"/>
        <end position="624"/>
    </location>
</feature>
<dbReference type="PANTHER" id="PTHR12035">
    <property type="entry name" value="SIALIC ACID BINDING IMMUNOGLOBULIN-LIKE LECTIN"/>
    <property type="match status" value="1"/>
</dbReference>